<reference evidence="26" key="3">
    <citation type="submission" date="2025-09" db="UniProtKB">
        <authorList>
            <consortium name="Ensembl"/>
        </authorList>
    </citation>
    <scope>IDENTIFICATION</scope>
</reference>
<keyword evidence="13 22" id="KW-0407">Ion channel</keyword>
<keyword evidence="12 22" id="KW-1071">Ligand-gated ion channel</keyword>
<keyword evidence="2 22" id="KW-1003">Cell membrane</keyword>
<feature type="disulfide bond" evidence="21">
    <location>
        <begin position="83"/>
        <end position="356"/>
    </location>
</feature>
<evidence type="ECO:0000256" key="3">
    <source>
        <dbReference type="ARBA" id="ARBA00022692"/>
    </source>
</evidence>
<evidence type="ECO:0000313" key="26">
    <source>
        <dbReference type="Ensembl" id="ENSSAUP00010014284.1"/>
    </source>
</evidence>
<comment type="catalytic activity">
    <reaction evidence="15">
        <text>Na(+)(in) = Na(+)(out)</text>
        <dbReference type="Rhea" id="RHEA:34963"/>
        <dbReference type="ChEBI" id="CHEBI:29101"/>
    </reaction>
</comment>
<evidence type="ECO:0000259" key="24">
    <source>
        <dbReference type="SMART" id="SM00079"/>
    </source>
</evidence>
<evidence type="ECO:0000256" key="22">
    <source>
        <dbReference type="RuleBase" id="RU367118"/>
    </source>
</evidence>
<dbReference type="FunFam" id="3.40.190.10:FF:000024">
    <property type="entry name" value="Glutamate receptor, ionotropic, delta 1"/>
    <property type="match status" value="1"/>
</dbReference>
<feature type="transmembrane region" description="Helical" evidence="22">
    <location>
        <begin position="831"/>
        <end position="856"/>
    </location>
</feature>
<feature type="transmembrane region" description="Helical" evidence="22">
    <location>
        <begin position="600"/>
        <end position="617"/>
    </location>
</feature>
<dbReference type="SMART" id="SM00079">
    <property type="entry name" value="PBPe"/>
    <property type="match status" value="1"/>
</dbReference>
<dbReference type="InterPro" id="IPR015683">
    <property type="entry name" value="Ionotropic_Glu_rcpt"/>
</dbReference>
<dbReference type="OrthoDB" id="5984008at2759"/>
<dbReference type="Pfam" id="PF01094">
    <property type="entry name" value="ANF_receptor"/>
    <property type="match status" value="1"/>
</dbReference>
<feature type="binding site" evidence="19">
    <location>
        <position position="526"/>
    </location>
    <ligand>
        <name>L-glutamate</name>
        <dbReference type="ChEBI" id="CHEBI:29985"/>
    </ligand>
</feature>
<feature type="site" description="Interaction with the cone snail toxin Con-ikot-ikot" evidence="20">
    <location>
        <position position="693"/>
    </location>
</feature>
<gene>
    <name evidence="26" type="primary">GRID2</name>
    <name evidence="26" type="synonym">grid2</name>
</gene>
<dbReference type="InterPro" id="IPR001828">
    <property type="entry name" value="ANF_lig-bd_rcpt"/>
</dbReference>
<feature type="chain" id="PRO_5027145821" description="Glutamate receptor" evidence="22">
    <location>
        <begin position="24"/>
        <end position="1019"/>
    </location>
</feature>
<dbReference type="GO" id="GO:0098839">
    <property type="term" value="C:postsynaptic density membrane"/>
    <property type="evidence" value="ECO:0007669"/>
    <property type="project" value="UniProtKB-ARBA"/>
</dbReference>
<feature type="site" description="Crucial to convey clamshell closure to channel opening" evidence="20">
    <location>
        <position position="666"/>
    </location>
</feature>
<dbReference type="OMA" id="EXISNLY"/>
<evidence type="ECO:0000256" key="11">
    <source>
        <dbReference type="ARBA" id="ARBA00023257"/>
    </source>
</evidence>
<feature type="binding site" evidence="19">
    <location>
        <position position="743"/>
    </location>
    <ligand>
        <name>L-glutamate</name>
        <dbReference type="ChEBI" id="CHEBI:29985"/>
    </ligand>
</feature>
<evidence type="ECO:0000256" key="15">
    <source>
        <dbReference type="ARBA" id="ARBA00036239"/>
    </source>
</evidence>
<keyword evidence="6 22" id="KW-0770">Synapse</keyword>
<keyword evidence="10" id="KW-0325">Glycoprotein</keyword>
<dbReference type="InterPro" id="IPR001320">
    <property type="entry name" value="Iontro_rcpt_C"/>
</dbReference>
<dbReference type="PRINTS" id="PR00177">
    <property type="entry name" value="NMDARECEPTOR"/>
</dbReference>
<dbReference type="GO" id="GO:0015276">
    <property type="term" value="F:ligand-gated monoatomic ion channel activity"/>
    <property type="evidence" value="ECO:0007669"/>
    <property type="project" value="InterPro"/>
</dbReference>
<dbReference type="FunFam" id="1.10.287.70:FF:000045">
    <property type="entry name" value="Glutamate receptor, ionotropic, delta 2"/>
    <property type="match status" value="1"/>
</dbReference>
<evidence type="ECO:0000313" key="27">
    <source>
        <dbReference type="Proteomes" id="UP000472265"/>
    </source>
</evidence>
<dbReference type="RefSeq" id="XP_030272022.1">
    <property type="nucleotide sequence ID" value="XM_030416162.1"/>
</dbReference>
<feature type="binding site" evidence="19">
    <location>
        <position position="531"/>
    </location>
    <ligand>
        <name>L-glutamate</name>
        <dbReference type="ChEBI" id="CHEBI:29985"/>
    </ligand>
</feature>
<evidence type="ECO:0000256" key="5">
    <source>
        <dbReference type="ARBA" id="ARBA00022989"/>
    </source>
</evidence>
<dbReference type="Pfam" id="PF00060">
    <property type="entry name" value="Lig_chan"/>
    <property type="match status" value="1"/>
</dbReference>
<dbReference type="GeneID" id="115581239"/>
<evidence type="ECO:0000256" key="17">
    <source>
        <dbReference type="ARBA" id="ARBA00056512"/>
    </source>
</evidence>
<evidence type="ECO:0000256" key="1">
    <source>
        <dbReference type="ARBA" id="ARBA00022448"/>
    </source>
</evidence>
<evidence type="ECO:0000256" key="23">
    <source>
        <dbReference type="SAM" id="MobiDB-lite"/>
    </source>
</evidence>
<feature type="disulfide bond" evidence="21">
    <location>
        <begin position="757"/>
        <end position="812"/>
    </location>
</feature>
<dbReference type="FunFam" id="3.40.190.10:FF:000040">
    <property type="entry name" value="Glutamate receptor, ionotropic, delta 2"/>
    <property type="match status" value="1"/>
</dbReference>
<dbReference type="Gene3D" id="3.40.50.2300">
    <property type="match status" value="2"/>
</dbReference>
<dbReference type="InterPro" id="IPR001508">
    <property type="entry name" value="Iono_Glu_rcpt_met"/>
</dbReference>
<sequence>MKVISAVLLVAVVWSQEWKSALSDSIIHIGAIFDEAARKDDEVFRLAVADLNLNNEILETEKITISVEFVDGNNPFQAVQEACELMNRGILALVSSIGCMSAGSLQTLADAMHIPHLFIQRSTAGTPRSACPQTGRLPGTDDYTLMVRPPVYLNEVIMQVVSEYSWQKFILFYDSDFDIRGIEDFLDRTSQQGMDVSLQKVESNINMMITSLFRTMRVEELHRYRDTLRRAVLFMSPATAKAFITEVVETNLVAFDCHWILINEEISDYDLQELVMKSIGRLTLVRQTFPMPQNATQRCVKHNHRINNSLCDPKNPKSQQLEITNRYIYDTVLLLANTFHRKLEDRKWHSMASLSCIRKNSKPWQGGKSMLDTVKKFGVSGLTSFLEFTDNGTNPNIFFEILGTNYGEDRGRGVSRLATWDPVHGLNGTLTDRKLENNMRGVVLRVVTVLEEPFVMVSENVLGKPKKYQGYSIDVLDALSNYLGFKYEIYVAPDHKYGSLQPDGQWNGLMGELVFKRADVGLSALTITPERESVVDFTTRYMDYSVGVLLRKAERTVDMFACLAPFDLSLWACIAGTVLLIGILVYLLNWLNPPRLPMGSVSSTTLYNSMWFVYGSFVQQGGEVPYTTLATRMMMGFWWMFALIVISSYTANLAAFLTITRIENSIQSLQDLSKQTELPYGTVLDSAVYDQVRSKAMNPFERDPMYSQMWRMINRTGGGENNVEESKEGIRKVKYGRFGFVWDAAVLEYVANNDEDCSFYTVSNTAPDRGYGIAMQHGSPYRDIFSQRILELQQNGDMDILKLKWWPKDSPCDLYGSVQTRQRGSALDIHSFAGVFCVLAAGVVLSCLIAMVESWWSRRKGSRVPSKEDDKEIDLEHLHRRVNSLCTEDESPHKQFSTSSVDLTPLDMDALPAARQALEQISDFRNTHITTTTFIPEQIQTLSRSLSAKAAAGFSAGFGGGGGVLQDHRTGGVGPFRQRAPNGGFFRSPIKTMSSIPYQPTGPGPNFGYGNDPDRGTSI</sequence>
<keyword evidence="21" id="KW-1015">Disulfide bond</keyword>
<evidence type="ECO:0000256" key="4">
    <source>
        <dbReference type="ARBA" id="ARBA00022729"/>
    </source>
</evidence>
<dbReference type="PANTHER" id="PTHR18966">
    <property type="entry name" value="IONOTROPIC GLUTAMATE RECEPTOR"/>
    <property type="match status" value="1"/>
</dbReference>
<evidence type="ECO:0000256" key="18">
    <source>
        <dbReference type="ARBA" id="ARBA00061411"/>
    </source>
</evidence>
<dbReference type="Gene3D" id="1.10.287.70">
    <property type="match status" value="1"/>
</dbReference>
<comment type="function">
    <text evidence="17">Member of the ionotropic glutamate receptor family, which plays a crucial role in synaptic organization and signal transduction in the central nervous system. Although it shares structural features with ionotropic glutamate receptors, does not bind glutamate as a primary ligand. Promotes synaptogenesis and mediates the D-Serine-dependent long term depression signals and AMPA receptor endocytosis of cerebellar parallel fiber-Purkinje cell (PF-PC) synapses through the NRX1B-CBLN1-GRID2 triad complex. In the presence of neurexins and cerebellins, forms cation-selective channels that are proposed to be gated by glycine and D-serine. However, recent research disputes this ligand-gated cation channel activity. Cation-selective ion channel activity can be triggered by GRM1 in Purkinje cells.</text>
</comment>
<dbReference type="SUPFAM" id="SSF53850">
    <property type="entry name" value="Periplasmic binding protein-like II"/>
    <property type="match status" value="1"/>
</dbReference>
<evidence type="ECO:0000256" key="20">
    <source>
        <dbReference type="PIRSR" id="PIRSR601508-2"/>
    </source>
</evidence>
<keyword evidence="9 22" id="KW-0675">Receptor</keyword>
<reference evidence="26" key="2">
    <citation type="submission" date="2025-08" db="UniProtKB">
        <authorList>
            <consortium name="Ensembl"/>
        </authorList>
    </citation>
    <scope>IDENTIFICATION</scope>
</reference>
<feature type="domain" description="Ionotropic glutamate receptor C-terminal" evidence="24">
    <location>
        <begin position="443"/>
        <end position="808"/>
    </location>
</feature>
<proteinExistence type="inferred from homology"/>
<feature type="transmembrane region" description="Helical" evidence="22">
    <location>
        <begin position="568"/>
        <end position="588"/>
    </location>
</feature>
<dbReference type="InParanoid" id="A0A671UKB1"/>
<dbReference type="CDD" id="cd13731">
    <property type="entry name" value="PBP2_iGluR_delta_2"/>
    <property type="match status" value="1"/>
</dbReference>
<evidence type="ECO:0000256" key="21">
    <source>
        <dbReference type="PIRSR" id="PIRSR601508-3"/>
    </source>
</evidence>
<dbReference type="AlphaFoldDB" id="A0A671UKB1"/>
<evidence type="ECO:0000256" key="7">
    <source>
        <dbReference type="ARBA" id="ARBA00023065"/>
    </source>
</evidence>
<dbReference type="GO" id="GO:0051963">
    <property type="term" value="P:regulation of synapse assembly"/>
    <property type="evidence" value="ECO:0007669"/>
    <property type="project" value="UniProtKB-ARBA"/>
</dbReference>
<dbReference type="CTD" id="2895"/>
<evidence type="ECO:0000256" key="14">
    <source>
        <dbReference type="ARBA" id="ARBA00034104"/>
    </source>
</evidence>
<keyword evidence="4 22" id="KW-0732">Signal</keyword>
<evidence type="ECO:0000256" key="9">
    <source>
        <dbReference type="ARBA" id="ARBA00023170"/>
    </source>
</evidence>
<dbReference type="InterPro" id="IPR028082">
    <property type="entry name" value="Peripla_BP_I"/>
</dbReference>
<evidence type="ECO:0000256" key="2">
    <source>
        <dbReference type="ARBA" id="ARBA00022475"/>
    </source>
</evidence>
<keyword evidence="8 22" id="KW-0472">Membrane</keyword>
<comment type="catalytic activity">
    <reaction evidence="16">
        <text>Ca(2+)(in) = Ca(2+)(out)</text>
        <dbReference type="Rhea" id="RHEA:29671"/>
        <dbReference type="ChEBI" id="CHEBI:29108"/>
    </reaction>
</comment>
<dbReference type="SUPFAM" id="SSF53822">
    <property type="entry name" value="Periplasmic binding protein-like I"/>
    <property type="match status" value="1"/>
</dbReference>
<reference evidence="26" key="1">
    <citation type="submission" date="2021-04" db="EMBL/GenBank/DDBJ databases">
        <authorList>
            <consortium name="Wellcome Sanger Institute Data Sharing"/>
        </authorList>
    </citation>
    <scope>NUCLEOTIDE SEQUENCE [LARGE SCALE GENOMIC DNA]</scope>
</reference>
<dbReference type="Pfam" id="PF10613">
    <property type="entry name" value="Lig_chan-Glu_bd"/>
    <property type="match status" value="1"/>
</dbReference>
<feature type="signal peptide" evidence="22">
    <location>
        <begin position="1"/>
        <end position="23"/>
    </location>
</feature>
<evidence type="ECO:0000256" key="10">
    <source>
        <dbReference type="ARBA" id="ARBA00023180"/>
    </source>
</evidence>
<dbReference type="FunFam" id="3.40.50.2300:FF:000068">
    <property type="entry name" value="Glutamate receptor, ionotropic, delta 1b"/>
    <property type="match status" value="1"/>
</dbReference>
<organism evidence="26 27">
    <name type="scientific">Sparus aurata</name>
    <name type="common">Gilthead sea bream</name>
    <dbReference type="NCBI Taxonomy" id="8175"/>
    <lineage>
        <taxon>Eukaryota</taxon>
        <taxon>Metazoa</taxon>
        <taxon>Chordata</taxon>
        <taxon>Craniata</taxon>
        <taxon>Vertebrata</taxon>
        <taxon>Euteleostomi</taxon>
        <taxon>Actinopterygii</taxon>
        <taxon>Neopterygii</taxon>
        <taxon>Teleostei</taxon>
        <taxon>Neoteleostei</taxon>
        <taxon>Acanthomorphata</taxon>
        <taxon>Eupercaria</taxon>
        <taxon>Spariformes</taxon>
        <taxon>Sparidae</taxon>
        <taxon>Sparus</taxon>
    </lineage>
</organism>
<evidence type="ECO:0000256" key="19">
    <source>
        <dbReference type="PIRSR" id="PIRSR601508-1"/>
    </source>
</evidence>
<dbReference type="Ensembl" id="ENSSAUT00010015164.1">
    <property type="protein sequence ID" value="ENSSAUP00010014284.1"/>
    <property type="gene ID" value="ENSSAUG00010005565.1"/>
</dbReference>
<keyword evidence="3 22" id="KW-0812">Transmembrane</keyword>
<comment type="function">
    <text evidence="22">Receptor for glutamate that functions as a ligand-gated ion channel in the central nervous system and plays an important role in excitatory synaptic transmission. L-glutamate acts as an excitatory neurotransmitter at many synapses in the central nervous system.</text>
</comment>
<protein>
    <recommendedName>
        <fullName evidence="22">Glutamate receptor</fullName>
    </recommendedName>
</protein>
<evidence type="ECO:0000256" key="6">
    <source>
        <dbReference type="ARBA" id="ARBA00023018"/>
    </source>
</evidence>
<keyword evidence="27" id="KW-1185">Reference proteome</keyword>
<dbReference type="Gene3D" id="3.40.190.10">
    <property type="entry name" value="Periplasmic binding protein-like II"/>
    <property type="match status" value="2"/>
</dbReference>
<comment type="similarity">
    <text evidence="18">Belongs to the glutamate-gated ion channel (TC 1.A.10.1) family. GRID2 subfamily.</text>
</comment>
<keyword evidence="1 22" id="KW-0813">Transport</keyword>
<accession>A0A671UKB1</accession>
<feature type="transmembrane region" description="Helical" evidence="22">
    <location>
        <begin position="637"/>
        <end position="659"/>
    </location>
</feature>
<keyword evidence="5 22" id="KW-1133">Transmembrane helix</keyword>
<dbReference type="FunCoup" id="A0A671UKB1">
    <property type="interactions" value="119"/>
</dbReference>
<evidence type="ECO:0000256" key="13">
    <source>
        <dbReference type="ARBA" id="ARBA00023303"/>
    </source>
</evidence>
<dbReference type="SMART" id="SM00918">
    <property type="entry name" value="Lig_chan-Glu_bd"/>
    <property type="match status" value="1"/>
</dbReference>
<feature type="region of interest" description="Disordered" evidence="23">
    <location>
        <begin position="996"/>
        <end position="1019"/>
    </location>
</feature>
<keyword evidence="11 22" id="KW-0628">Postsynaptic cell membrane</keyword>
<dbReference type="Proteomes" id="UP000472265">
    <property type="component" value="Chromosome 5"/>
</dbReference>
<dbReference type="GeneTree" id="ENSGT00940000155192"/>
<evidence type="ECO:0000256" key="16">
    <source>
        <dbReference type="ARBA" id="ARBA00036634"/>
    </source>
</evidence>
<dbReference type="InterPro" id="IPR019594">
    <property type="entry name" value="Glu/Gly-bd"/>
</dbReference>
<evidence type="ECO:0000256" key="8">
    <source>
        <dbReference type="ARBA" id="ARBA00023136"/>
    </source>
</evidence>
<feature type="domain" description="Ionotropic glutamate receptor L-glutamate and glycine-binding" evidence="25">
    <location>
        <begin position="453"/>
        <end position="515"/>
    </location>
</feature>
<evidence type="ECO:0000256" key="12">
    <source>
        <dbReference type="ARBA" id="ARBA00023286"/>
    </source>
</evidence>
<dbReference type="GO" id="GO:0038023">
    <property type="term" value="F:signaling receptor activity"/>
    <property type="evidence" value="ECO:0007669"/>
    <property type="project" value="InterPro"/>
</dbReference>
<keyword evidence="7 22" id="KW-0406">Ion transport</keyword>
<name>A0A671UKB1_SPAAU</name>
<evidence type="ECO:0000259" key="25">
    <source>
        <dbReference type="SMART" id="SM00918"/>
    </source>
</evidence>
<comment type="subcellular location">
    <subcellularLocation>
        <location evidence="14 22">Postsynaptic cell membrane</location>
        <topology evidence="14 22">Multi-pass membrane protein</topology>
    </subcellularLocation>
</comment>